<sequence>MINNRKDFMNLLETKRNAGKVTCCVRKMDTTGTAVVDSFVKELGFRPIGEKWEQITQHEARNILMYLFSMDMAYDAELESKPLADELSDYFLSTFSLQSKIFTAGYFEENSGFFKLQTWEPITDATFDTGIVVLDANKIGILWVEDED</sequence>
<name>A0A1B9AMP7_9BACI</name>
<evidence type="ECO:0000313" key="2">
    <source>
        <dbReference type="Proteomes" id="UP000092578"/>
    </source>
</evidence>
<organism evidence="1 2">
    <name type="scientific">Pseudobacillus wudalianchiensis</name>
    <dbReference type="NCBI Taxonomy" id="1743143"/>
    <lineage>
        <taxon>Bacteria</taxon>
        <taxon>Bacillati</taxon>
        <taxon>Bacillota</taxon>
        <taxon>Bacilli</taxon>
        <taxon>Bacillales</taxon>
        <taxon>Bacillaceae</taxon>
        <taxon>Pseudobacillus</taxon>
    </lineage>
</organism>
<dbReference type="AlphaFoldDB" id="A0A1B9AMP7"/>
<protein>
    <submittedName>
        <fullName evidence="1">Uncharacterized protein</fullName>
    </submittedName>
</protein>
<gene>
    <name evidence="1" type="ORF">A8F95_10320</name>
</gene>
<dbReference type="EMBL" id="MAYT01000027">
    <property type="protein sequence ID" value="OCA85076.1"/>
    <property type="molecule type" value="Genomic_DNA"/>
</dbReference>
<proteinExistence type="predicted"/>
<evidence type="ECO:0000313" key="1">
    <source>
        <dbReference type="EMBL" id="OCA85076.1"/>
    </source>
</evidence>
<reference evidence="2" key="1">
    <citation type="submission" date="2016-05" db="EMBL/GenBank/DDBJ databases">
        <authorList>
            <person name="Liu B."/>
            <person name="Wang J."/>
            <person name="Zhu Y."/>
            <person name="Liu G."/>
            <person name="Chen Q."/>
            <person name="Chen Z."/>
            <person name="Lan J."/>
            <person name="Che J."/>
            <person name="Ge C."/>
            <person name="Shi H."/>
            <person name="Pan Z."/>
            <person name="Liu X."/>
        </authorList>
    </citation>
    <scope>NUCLEOTIDE SEQUENCE [LARGE SCALE GENOMIC DNA]</scope>
    <source>
        <strain evidence="2">FJAT-27215</strain>
    </source>
</reference>
<keyword evidence="2" id="KW-1185">Reference proteome</keyword>
<dbReference type="RefSeq" id="WP_065411047.1">
    <property type="nucleotide sequence ID" value="NZ_MAYT01000027.1"/>
</dbReference>
<accession>A0A1B9AMP7</accession>
<comment type="caution">
    <text evidence="1">The sequence shown here is derived from an EMBL/GenBank/DDBJ whole genome shotgun (WGS) entry which is preliminary data.</text>
</comment>
<dbReference type="Proteomes" id="UP000092578">
    <property type="component" value="Unassembled WGS sequence"/>
</dbReference>